<feature type="transmembrane region" description="Helical" evidence="10">
    <location>
        <begin position="191"/>
        <end position="212"/>
    </location>
</feature>
<dbReference type="Pfam" id="PF01554">
    <property type="entry name" value="MatE"/>
    <property type="match status" value="2"/>
</dbReference>
<proteinExistence type="predicted"/>
<dbReference type="EMBL" id="VSSQ01000027">
    <property type="protein sequence ID" value="MPL65130.1"/>
    <property type="molecule type" value="Genomic_DNA"/>
</dbReference>
<sequence length="442" mass="47290">MAKDMTQGSLVKVLVKFSLPLLLSGLLQQLYNWSDAFMVGNVEGELSLAAIGSTIPISNLIIMMITGFSLGISILSGHLYGSGEHSELKKVLSSFTVVLSGVFLFVVVGGIIFMKPLLQLLQTPEDIFSIANSYLWIILLGMPFLVVYNVYSTVLRGMGDSKTSFLAIVVSSVINVLLDILFVVILHYGVIGAAVSTLIAQVLMAVFMVCYSTKKYPIMRFRIEKHCLDGSILRRGLSLSLPTAMQSSVHSVGNLLLQNLMNGFGTQTVAAITTAYRVDGVIMLPIINLGYGISTVVAQNTGAGNHQRAKRGVFVGMGIIAAVAIILTAAVIPTGGALVSLFGVTDESAAIGRTFFNIIAPFYLVFGIAIAIRSFLEGVGDVLFTSIASIVALGIRIILTYTLAAPYGNSIIALAEGLSWGALLLMCFMRFVWKHRKSASKG</sequence>
<dbReference type="PIRSF" id="PIRSF006603">
    <property type="entry name" value="DinF"/>
    <property type="match status" value="1"/>
</dbReference>
<evidence type="ECO:0000256" key="5">
    <source>
        <dbReference type="ARBA" id="ARBA00022692"/>
    </source>
</evidence>
<dbReference type="InterPro" id="IPR050222">
    <property type="entry name" value="MATE_MdtK"/>
</dbReference>
<keyword evidence="2" id="KW-0813">Transport</keyword>
<dbReference type="GO" id="GO:0042910">
    <property type="term" value="F:xenobiotic transmembrane transporter activity"/>
    <property type="evidence" value="ECO:0007669"/>
    <property type="project" value="InterPro"/>
</dbReference>
<name>A0A644TE44_9ZZZZ</name>
<evidence type="ECO:0000256" key="2">
    <source>
        <dbReference type="ARBA" id="ARBA00022448"/>
    </source>
</evidence>
<keyword evidence="6 10" id="KW-1133">Transmembrane helix</keyword>
<feature type="transmembrane region" description="Helical" evidence="10">
    <location>
        <begin position="313"/>
        <end position="342"/>
    </location>
</feature>
<reference evidence="11" key="1">
    <citation type="submission" date="2019-08" db="EMBL/GenBank/DDBJ databases">
        <authorList>
            <person name="Kucharzyk K."/>
            <person name="Murdoch R.W."/>
            <person name="Higgins S."/>
            <person name="Loffler F."/>
        </authorList>
    </citation>
    <scope>NUCLEOTIDE SEQUENCE</scope>
</reference>
<dbReference type="GO" id="GO:0015297">
    <property type="term" value="F:antiporter activity"/>
    <property type="evidence" value="ECO:0007669"/>
    <property type="project" value="UniProtKB-KW"/>
</dbReference>
<comment type="caution">
    <text evidence="11">The sequence shown here is derived from an EMBL/GenBank/DDBJ whole genome shotgun (WGS) entry which is preliminary data.</text>
</comment>
<organism evidence="11">
    <name type="scientific">bioreactor metagenome</name>
    <dbReference type="NCBI Taxonomy" id="1076179"/>
    <lineage>
        <taxon>unclassified sequences</taxon>
        <taxon>metagenomes</taxon>
        <taxon>ecological metagenomes</taxon>
    </lineage>
</organism>
<comment type="subcellular location">
    <subcellularLocation>
        <location evidence="1">Cell membrane</location>
        <topology evidence="1">Multi-pass membrane protein</topology>
    </subcellularLocation>
</comment>
<feature type="transmembrane region" description="Helical" evidence="10">
    <location>
        <begin position="133"/>
        <end position="151"/>
    </location>
</feature>
<keyword evidence="3" id="KW-0050">Antiport</keyword>
<dbReference type="NCBIfam" id="TIGR00797">
    <property type="entry name" value="matE"/>
    <property type="match status" value="1"/>
</dbReference>
<feature type="transmembrane region" description="Helical" evidence="10">
    <location>
        <begin position="383"/>
        <end position="404"/>
    </location>
</feature>
<evidence type="ECO:0000256" key="1">
    <source>
        <dbReference type="ARBA" id="ARBA00004651"/>
    </source>
</evidence>
<feature type="transmembrane region" description="Helical" evidence="10">
    <location>
        <begin position="56"/>
        <end position="80"/>
    </location>
</feature>
<evidence type="ECO:0000256" key="7">
    <source>
        <dbReference type="ARBA" id="ARBA00023065"/>
    </source>
</evidence>
<evidence type="ECO:0000313" key="11">
    <source>
        <dbReference type="EMBL" id="MPL65130.1"/>
    </source>
</evidence>
<dbReference type="AlphaFoldDB" id="A0A644TE44"/>
<dbReference type="GO" id="GO:0005886">
    <property type="term" value="C:plasma membrane"/>
    <property type="evidence" value="ECO:0007669"/>
    <property type="project" value="UniProtKB-SubCell"/>
</dbReference>
<evidence type="ECO:0000256" key="10">
    <source>
        <dbReference type="SAM" id="Phobius"/>
    </source>
</evidence>
<evidence type="ECO:0000256" key="3">
    <source>
        <dbReference type="ARBA" id="ARBA00022449"/>
    </source>
</evidence>
<keyword evidence="4" id="KW-1003">Cell membrane</keyword>
<evidence type="ECO:0000256" key="8">
    <source>
        <dbReference type="ARBA" id="ARBA00023136"/>
    </source>
</evidence>
<feature type="transmembrane region" description="Helical" evidence="10">
    <location>
        <begin position="163"/>
        <end position="185"/>
    </location>
</feature>
<dbReference type="PANTHER" id="PTHR43298:SF2">
    <property type="entry name" value="FMN_FAD EXPORTER YEEO-RELATED"/>
    <property type="match status" value="1"/>
</dbReference>
<evidence type="ECO:0000256" key="9">
    <source>
        <dbReference type="ARBA" id="ARBA00031636"/>
    </source>
</evidence>
<keyword evidence="7" id="KW-0406">Ion transport</keyword>
<keyword evidence="5 10" id="KW-0812">Transmembrane</keyword>
<feature type="transmembrane region" description="Helical" evidence="10">
    <location>
        <begin position="410"/>
        <end position="433"/>
    </location>
</feature>
<keyword evidence="8 10" id="KW-0472">Membrane</keyword>
<protein>
    <recommendedName>
        <fullName evidence="9">Multidrug-efflux transporter</fullName>
    </recommendedName>
</protein>
<gene>
    <name evidence="11" type="ORF">SDC9_10793</name>
</gene>
<evidence type="ECO:0000256" key="4">
    <source>
        <dbReference type="ARBA" id="ARBA00022475"/>
    </source>
</evidence>
<dbReference type="PANTHER" id="PTHR43298">
    <property type="entry name" value="MULTIDRUG RESISTANCE PROTEIN NORM-RELATED"/>
    <property type="match status" value="1"/>
</dbReference>
<evidence type="ECO:0000256" key="6">
    <source>
        <dbReference type="ARBA" id="ARBA00022989"/>
    </source>
</evidence>
<feature type="transmembrane region" description="Helical" evidence="10">
    <location>
        <begin position="92"/>
        <end position="113"/>
    </location>
</feature>
<feature type="transmembrane region" description="Helical" evidence="10">
    <location>
        <begin position="354"/>
        <end position="376"/>
    </location>
</feature>
<dbReference type="InterPro" id="IPR002528">
    <property type="entry name" value="MATE_fam"/>
</dbReference>
<accession>A0A644TE44</accession>
<dbReference type="InterPro" id="IPR048279">
    <property type="entry name" value="MdtK-like"/>
</dbReference>
<dbReference type="GO" id="GO:0006811">
    <property type="term" value="P:monoatomic ion transport"/>
    <property type="evidence" value="ECO:0007669"/>
    <property type="project" value="UniProtKB-KW"/>
</dbReference>